<feature type="coiled-coil region" evidence="2">
    <location>
        <begin position="336"/>
        <end position="482"/>
    </location>
</feature>
<keyword evidence="4" id="KW-0969">Cilium</keyword>
<accession>A0A3M7S604</accession>
<feature type="domain" description="Cilia- and flagella-associated protein 58 central coiled coil" evidence="3">
    <location>
        <begin position="438"/>
        <end position="678"/>
    </location>
</feature>
<dbReference type="OrthoDB" id="264785at2759"/>
<name>A0A3M7S604_BRAPC</name>
<feature type="coiled-coil region" evidence="2">
    <location>
        <begin position="161"/>
        <end position="300"/>
    </location>
</feature>
<proteinExistence type="predicted"/>
<dbReference type="PANTHER" id="PTHR32083">
    <property type="entry name" value="CILIA AND FLAGELLA-ASSOCIATED PROTEIN 58-RELATED"/>
    <property type="match status" value="1"/>
</dbReference>
<keyword evidence="4" id="KW-0966">Cell projection</keyword>
<comment type="caution">
    <text evidence="4">The sequence shown here is derived from an EMBL/GenBank/DDBJ whole genome shotgun (WGS) entry which is preliminary data.</text>
</comment>
<evidence type="ECO:0000256" key="2">
    <source>
        <dbReference type="SAM" id="Coils"/>
    </source>
</evidence>
<dbReference type="Pfam" id="PF21771">
    <property type="entry name" value="CFAP58_CC"/>
    <property type="match status" value="1"/>
</dbReference>
<dbReference type="Proteomes" id="UP000276133">
    <property type="component" value="Unassembled WGS sequence"/>
</dbReference>
<keyword evidence="4" id="KW-0282">Flagellum</keyword>
<keyword evidence="5" id="KW-1185">Reference proteome</keyword>
<reference evidence="4 5" key="1">
    <citation type="journal article" date="2018" name="Sci. Rep.">
        <title>Genomic signatures of local adaptation to the degree of environmental predictability in rotifers.</title>
        <authorList>
            <person name="Franch-Gras L."/>
            <person name="Hahn C."/>
            <person name="Garcia-Roger E.M."/>
            <person name="Carmona M.J."/>
            <person name="Serra M."/>
            <person name="Gomez A."/>
        </authorList>
    </citation>
    <scope>NUCLEOTIDE SEQUENCE [LARGE SCALE GENOMIC DNA]</scope>
    <source>
        <strain evidence="4">HYR1</strain>
    </source>
</reference>
<dbReference type="EMBL" id="REGN01001959">
    <property type="protein sequence ID" value="RNA31264.1"/>
    <property type="molecule type" value="Genomic_DNA"/>
</dbReference>
<dbReference type="AlphaFoldDB" id="A0A3M7S604"/>
<dbReference type="PANTHER" id="PTHR32083:SF0">
    <property type="entry name" value="CILIA AND FLAGELLA-ASSOCIATED PROTEIN 58"/>
    <property type="match status" value="1"/>
</dbReference>
<evidence type="ECO:0000256" key="1">
    <source>
        <dbReference type="ARBA" id="ARBA00023054"/>
    </source>
</evidence>
<evidence type="ECO:0000259" key="3">
    <source>
        <dbReference type="Pfam" id="PF21771"/>
    </source>
</evidence>
<gene>
    <name evidence="4" type="ORF">BpHYR1_045597</name>
</gene>
<evidence type="ECO:0000313" key="4">
    <source>
        <dbReference type="EMBL" id="RNA31264.1"/>
    </source>
</evidence>
<dbReference type="InterPro" id="IPR049270">
    <property type="entry name" value="CFAP58_CC"/>
</dbReference>
<organism evidence="4 5">
    <name type="scientific">Brachionus plicatilis</name>
    <name type="common">Marine rotifer</name>
    <name type="synonym">Brachionus muelleri</name>
    <dbReference type="NCBI Taxonomy" id="10195"/>
    <lineage>
        <taxon>Eukaryota</taxon>
        <taxon>Metazoa</taxon>
        <taxon>Spiralia</taxon>
        <taxon>Gnathifera</taxon>
        <taxon>Rotifera</taxon>
        <taxon>Eurotatoria</taxon>
        <taxon>Monogononta</taxon>
        <taxon>Pseudotrocha</taxon>
        <taxon>Ploima</taxon>
        <taxon>Brachionidae</taxon>
        <taxon>Brachionus</taxon>
    </lineage>
</organism>
<sequence length="872" mass="103711">MDSIRNPLKNSSNEDEENSVKISLSQHSLDEIQNLFEAFVEESKIDRVLSRFQPNVIKIYESLQKVLNNEADLYNKFLICKKDLNEINMKYAQALKLSNIDNKAKTDLLEELEKAWNQTSVAKSKEKRALETINSLKLEIFNLSKLVEQGVGLTMGQEYNLREILKEKERILAENTKLNEEILELRSEMEILAKKDDEYKRVIEESKVQVNQANQELLGCQLEIQKLTRKNIQLEEEIENQHRLNDLKESNLNKSNQSNQILRQEISKLEANVREVQLILEKNRKESEIQNNRYLKLQNEFDQLYLKMDSLSMENGQLIHEIKRKDELIETQKFENIQIQKMRDSFERKIKLLEDQKKEISNNKQVVELQIEKLKKLIDNLEKEKETKQKQTETLNIEKETVYLELKKSKNECANFQNQIKNLKNELESFRSDNLGLKERLEQLTKTIKNFDKERIRHQENLNEMNIKLNQFNEKLKLKDLEIFDSNRKYSILESKLRDVKRLYETTRADRNLYSKNFFKSKQEIKEVSAKIETHVNLESDLKKSLQKNRTQLKQLKTDNIEFRKNTEKLVTKLDKNENYLKNIESKIALDEKNEQKLTKIIENVEIEYVVLKNKNSKLEFEKNILGSQLIRRNDEISLLYEKIRLYEKILKRGEICYQNLENELKMVKSKLYSVKSQNDVLKQDRVLIRDLKKKLFWSDRDILLEKAKRNAVEKVQNSFIIHKWRSLQGYDPKSFELIMKCNILQKKLILKVEQLVSMQIKLSEKDRIFLEMKKFFSRRITTDEDMRMFQDFRVKLDENSKKLKTLLAENSMLSSVNDNLKSELEKSTQEAKDYKTNGFFKTILIEKIDLSLKNNKKPATSHIFDIISYIS</sequence>
<protein>
    <submittedName>
        <fullName evidence="4">Cilia-and flagella-associated 58</fullName>
    </submittedName>
</protein>
<evidence type="ECO:0000313" key="5">
    <source>
        <dbReference type="Proteomes" id="UP000276133"/>
    </source>
</evidence>
<keyword evidence="1 2" id="KW-0175">Coiled coil</keyword>
<dbReference type="GO" id="GO:0005856">
    <property type="term" value="C:cytoskeleton"/>
    <property type="evidence" value="ECO:0007669"/>
    <property type="project" value="TreeGrafter"/>
</dbReference>
<dbReference type="STRING" id="10195.A0A3M7S604"/>